<keyword evidence="3" id="KW-0813">Transport</keyword>
<feature type="signal peptide" evidence="12">
    <location>
        <begin position="1"/>
        <end position="17"/>
    </location>
</feature>
<dbReference type="Pfam" id="PF14828">
    <property type="entry name" value="Amnionless"/>
    <property type="match status" value="1"/>
</dbReference>
<keyword evidence="14" id="KW-1185">Reference proteome</keyword>
<feature type="non-terminal residue" evidence="13">
    <location>
        <position position="1"/>
    </location>
</feature>
<evidence type="ECO:0000256" key="12">
    <source>
        <dbReference type="SAM" id="SignalP"/>
    </source>
</evidence>
<reference evidence="13 14" key="1">
    <citation type="submission" date="2019-09" db="EMBL/GenBank/DDBJ databases">
        <title>Bird 10,000 Genomes (B10K) Project - Family phase.</title>
        <authorList>
            <person name="Zhang G."/>
        </authorList>
    </citation>
    <scope>NUCLEOTIDE SEQUENCE [LARGE SCALE GENOMIC DNA]</scope>
    <source>
        <strain evidence="13">B10K-DU-030-25</strain>
    </source>
</reference>
<dbReference type="AlphaFoldDB" id="A0A7K7UL29"/>
<evidence type="ECO:0000256" key="6">
    <source>
        <dbReference type="ARBA" id="ARBA00022729"/>
    </source>
</evidence>
<dbReference type="Proteomes" id="UP000587655">
    <property type="component" value="Unassembled WGS sequence"/>
</dbReference>
<keyword evidence="5 11" id="KW-0812">Transmembrane</keyword>
<keyword evidence="6 12" id="KW-0732">Signal</keyword>
<dbReference type="GO" id="GO:0030139">
    <property type="term" value="C:endocytic vesicle"/>
    <property type="evidence" value="ECO:0007669"/>
    <property type="project" value="TreeGrafter"/>
</dbReference>
<evidence type="ECO:0000256" key="7">
    <source>
        <dbReference type="ARBA" id="ARBA00022927"/>
    </source>
</evidence>
<keyword evidence="7" id="KW-0653">Protein transport</keyword>
<feature type="non-terminal residue" evidence="13">
    <location>
        <position position="476"/>
    </location>
</feature>
<evidence type="ECO:0000256" key="3">
    <source>
        <dbReference type="ARBA" id="ARBA00022448"/>
    </source>
</evidence>
<keyword evidence="8 11" id="KW-1133">Transmembrane helix</keyword>
<name>A0A7K7UL29_9CHAR</name>
<evidence type="ECO:0000256" key="5">
    <source>
        <dbReference type="ARBA" id="ARBA00022692"/>
    </source>
</evidence>
<feature type="transmembrane region" description="Helical" evidence="11">
    <location>
        <begin position="378"/>
        <end position="400"/>
    </location>
</feature>
<evidence type="ECO:0000256" key="4">
    <source>
        <dbReference type="ARBA" id="ARBA00022475"/>
    </source>
</evidence>
<dbReference type="GO" id="GO:0006898">
    <property type="term" value="P:receptor-mediated endocytosis"/>
    <property type="evidence" value="ECO:0007669"/>
    <property type="project" value="TreeGrafter"/>
</dbReference>
<keyword evidence="4" id="KW-1003">Cell membrane</keyword>
<feature type="region of interest" description="Disordered" evidence="10">
    <location>
        <begin position="422"/>
        <end position="452"/>
    </location>
</feature>
<evidence type="ECO:0000256" key="1">
    <source>
        <dbReference type="ARBA" id="ARBA00004251"/>
    </source>
</evidence>
<comment type="caution">
    <text evidence="13">The sequence shown here is derived from an EMBL/GenBank/DDBJ whole genome shotgun (WGS) entry which is preliminary data.</text>
</comment>
<dbReference type="PANTHER" id="PTHR14995">
    <property type="entry name" value="AMNIONLESS"/>
    <property type="match status" value="1"/>
</dbReference>
<evidence type="ECO:0000313" key="13">
    <source>
        <dbReference type="EMBL" id="NXA29860.1"/>
    </source>
</evidence>
<gene>
    <name evidence="13" type="primary">Amn</name>
    <name evidence="13" type="ORF">IBISTR_R11073</name>
</gene>
<evidence type="ECO:0000256" key="9">
    <source>
        <dbReference type="ARBA" id="ARBA00023136"/>
    </source>
</evidence>
<evidence type="ECO:0000256" key="10">
    <source>
        <dbReference type="SAM" id="MobiDB-lite"/>
    </source>
</evidence>
<protein>
    <recommendedName>
        <fullName evidence="2">Protein amnionless</fullName>
    </recommendedName>
</protein>
<evidence type="ECO:0000256" key="2">
    <source>
        <dbReference type="ARBA" id="ARBA00021200"/>
    </source>
</evidence>
<feature type="chain" id="PRO_5029895085" description="Protein amnionless" evidence="12">
    <location>
        <begin position="18"/>
        <end position="476"/>
    </location>
</feature>
<evidence type="ECO:0000256" key="11">
    <source>
        <dbReference type="SAM" id="Phobius"/>
    </source>
</evidence>
<keyword evidence="9 11" id="KW-0472">Membrane</keyword>
<comment type="subcellular location">
    <subcellularLocation>
        <location evidence="1">Cell membrane</location>
        <topology evidence="1">Single-pass type I membrane protein</topology>
    </subcellularLocation>
</comment>
<evidence type="ECO:0000256" key="8">
    <source>
        <dbReference type="ARBA" id="ARBA00022989"/>
    </source>
</evidence>
<dbReference type="InterPro" id="IPR026112">
    <property type="entry name" value="AMN"/>
</dbReference>
<accession>A0A7K7UL29</accession>
<dbReference type="GO" id="GO:0016324">
    <property type="term" value="C:apical plasma membrane"/>
    <property type="evidence" value="ECO:0007669"/>
    <property type="project" value="TreeGrafter"/>
</dbReference>
<proteinExistence type="predicted"/>
<sequence length="476" mass="51435">TNWVTLVSLLLPASATAVYKQWIPNTNFETASNWDKGRVPCASDVVHFEKNKVVSVFVGSPHALTDMYLPLNGEFVLASGAGLAAFDGSWDPGCDSGATVRFADAEHHEWFNPTLWQAVSPHRELEPGGHIFSVDEERVPCRYDDVIFQPETSFRVNVDSSRQVIHLRSISLMGQELSSPEAWDGYLRGPSAPLQFHGNGTLQVTGTGCPDKSGCACGNAPDGHRICAALLGASGRQCPALTCRSPLQPLGHCCEVCGATINLEFTPDFDLQKYRDRLVQALLSQPKYAGVRMAISKVHKAQTFLGVIPQSSTPLIQIVLIDDKAGAQTGTTAEQLAADIMEDIAEHGEALGISSGKVEVATGSTFSGQARSPALSRITAGMVLGLLFSLLLLGGILFLYRKGKLRLPALRQPWSLDRAEDLMSPAPASDKGFDNPMFNTEPPSAVPGEEMPQEMAPKDHQVFYLNPLYDASETET</sequence>
<dbReference type="PANTHER" id="PTHR14995:SF2">
    <property type="entry name" value="PROTEIN AMNIONLESS"/>
    <property type="match status" value="1"/>
</dbReference>
<evidence type="ECO:0000313" key="14">
    <source>
        <dbReference type="Proteomes" id="UP000587655"/>
    </source>
</evidence>
<dbReference type="EMBL" id="VZSZ01011533">
    <property type="protein sequence ID" value="NXA29860.1"/>
    <property type="molecule type" value="Genomic_DNA"/>
</dbReference>
<organism evidence="13 14">
    <name type="scientific">Ibidorhyncha struthersii</name>
    <dbReference type="NCBI Taxonomy" id="425643"/>
    <lineage>
        <taxon>Eukaryota</taxon>
        <taxon>Metazoa</taxon>
        <taxon>Chordata</taxon>
        <taxon>Craniata</taxon>
        <taxon>Vertebrata</taxon>
        <taxon>Euteleostomi</taxon>
        <taxon>Archelosauria</taxon>
        <taxon>Archosauria</taxon>
        <taxon>Dinosauria</taxon>
        <taxon>Saurischia</taxon>
        <taxon>Theropoda</taxon>
        <taxon>Coelurosauria</taxon>
        <taxon>Aves</taxon>
        <taxon>Neognathae</taxon>
        <taxon>Neoaves</taxon>
        <taxon>Charadriiformes</taxon>
        <taxon>Charadriidae</taxon>
        <taxon>Ibidorhyncha</taxon>
    </lineage>
</organism>
<dbReference type="GO" id="GO:0015031">
    <property type="term" value="P:protein transport"/>
    <property type="evidence" value="ECO:0007669"/>
    <property type="project" value="UniProtKB-KW"/>
</dbReference>